<keyword evidence="2" id="KW-0547">Nucleotide-binding</keyword>
<evidence type="ECO:0000256" key="2">
    <source>
        <dbReference type="ARBA" id="ARBA00022741"/>
    </source>
</evidence>
<organism evidence="5 6">
    <name type="scientific">Oceanotoga teriensis</name>
    <dbReference type="NCBI Taxonomy" id="515440"/>
    <lineage>
        <taxon>Bacteria</taxon>
        <taxon>Thermotogati</taxon>
        <taxon>Thermotogota</taxon>
        <taxon>Thermotogae</taxon>
        <taxon>Petrotogales</taxon>
        <taxon>Petrotogaceae</taxon>
        <taxon>Oceanotoga</taxon>
    </lineage>
</organism>
<evidence type="ECO:0000313" key="5">
    <source>
        <dbReference type="EMBL" id="PWJ93222.1"/>
    </source>
</evidence>
<evidence type="ECO:0000256" key="1">
    <source>
        <dbReference type="ARBA" id="ARBA00022448"/>
    </source>
</evidence>
<dbReference type="SUPFAM" id="SSF52540">
    <property type="entry name" value="P-loop containing nucleoside triphosphate hydrolases"/>
    <property type="match status" value="1"/>
</dbReference>
<dbReference type="InterPro" id="IPR051782">
    <property type="entry name" value="ABC_Transporter_VariousFunc"/>
</dbReference>
<accession>A0AA45C6R3</accession>
<dbReference type="PANTHER" id="PTHR42939:SF1">
    <property type="entry name" value="ABC TRANSPORTER ATP-BINDING PROTEIN ALBC-RELATED"/>
    <property type="match status" value="1"/>
</dbReference>
<name>A0AA45C6R3_9BACT</name>
<evidence type="ECO:0000256" key="3">
    <source>
        <dbReference type="ARBA" id="ARBA00022840"/>
    </source>
</evidence>
<dbReference type="RefSeq" id="WP_109604751.1">
    <property type="nucleotide sequence ID" value="NZ_JAMHJO010000011.1"/>
</dbReference>
<dbReference type="PROSITE" id="PS50893">
    <property type="entry name" value="ABC_TRANSPORTER_2"/>
    <property type="match status" value="1"/>
</dbReference>
<keyword evidence="6" id="KW-1185">Reference proteome</keyword>
<dbReference type="GO" id="GO:0016887">
    <property type="term" value="F:ATP hydrolysis activity"/>
    <property type="evidence" value="ECO:0007669"/>
    <property type="project" value="InterPro"/>
</dbReference>
<evidence type="ECO:0000313" key="6">
    <source>
        <dbReference type="Proteomes" id="UP000245921"/>
    </source>
</evidence>
<keyword evidence="1" id="KW-0813">Transport</keyword>
<reference evidence="5 6" key="1">
    <citation type="submission" date="2018-05" db="EMBL/GenBank/DDBJ databases">
        <title>Genomic Encyclopedia of Type Strains, Phase IV (KMG-IV): sequencing the most valuable type-strain genomes for metagenomic binning, comparative biology and taxonomic classification.</title>
        <authorList>
            <person name="Goeker M."/>
        </authorList>
    </citation>
    <scope>NUCLEOTIDE SEQUENCE [LARGE SCALE GENOMIC DNA]</scope>
    <source>
        <strain evidence="5 6">DSM 24906</strain>
    </source>
</reference>
<dbReference type="SMART" id="SM00382">
    <property type="entry name" value="AAA"/>
    <property type="match status" value="1"/>
</dbReference>
<dbReference type="AlphaFoldDB" id="A0AA45C6R3"/>
<dbReference type="InterPro" id="IPR003439">
    <property type="entry name" value="ABC_transporter-like_ATP-bd"/>
</dbReference>
<evidence type="ECO:0000259" key="4">
    <source>
        <dbReference type="PROSITE" id="PS50893"/>
    </source>
</evidence>
<dbReference type="EMBL" id="QGGI01000008">
    <property type="protein sequence ID" value="PWJ93222.1"/>
    <property type="molecule type" value="Genomic_DNA"/>
</dbReference>
<sequence length="283" mass="32456">MKLKVENLTKKFKKIKVLNNLNISIESNGIYCLLGRNGAGKTTLLKIISGYIPKYEGNIYIDNIKIPKGQIPKNLCFIEEKVKQLNKPIKELYKISSTFYENWDYELANELSEKFNLDLNQKFKKLSFGMQTITNSIIALCSNSKITLLDEPMLGFDSILREQFYESIIESYQRSPKLIIISTHLIDEIANYCEKVMIMNSGKIILNETIENINEKSFSIIGEAKEVENAIKDLNILSKEYVSNYMHATLYDENTQNLTGNFNIEKISLQKLFGKMVGGKTNE</sequence>
<feature type="domain" description="ABC transporter" evidence="4">
    <location>
        <begin position="3"/>
        <end position="226"/>
    </location>
</feature>
<dbReference type="Proteomes" id="UP000245921">
    <property type="component" value="Unassembled WGS sequence"/>
</dbReference>
<dbReference type="CDD" id="cd03230">
    <property type="entry name" value="ABC_DR_subfamily_A"/>
    <property type="match status" value="1"/>
</dbReference>
<gene>
    <name evidence="5" type="ORF">C7380_10851</name>
</gene>
<protein>
    <submittedName>
        <fullName evidence="5">ABC-2 type transport system ATP-binding protein</fullName>
    </submittedName>
</protein>
<proteinExistence type="predicted"/>
<dbReference type="PANTHER" id="PTHR42939">
    <property type="entry name" value="ABC TRANSPORTER ATP-BINDING PROTEIN ALBC-RELATED"/>
    <property type="match status" value="1"/>
</dbReference>
<comment type="caution">
    <text evidence="5">The sequence shown here is derived from an EMBL/GenBank/DDBJ whole genome shotgun (WGS) entry which is preliminary data.</text>
</comment>
<dbReference type="Pfam" id="PF00005">
    <property type="entry name" value="ABC_tran"/>
    <property type="match status" value="1"/>
</dbReference>
<keyword evidence="3 5" id="KW-0067">ATP-binding</keyword>
<dbReference type="InterPro" id="IPR027417">
    <property type="entry name" value="P-loop_NTPase"/>
</dbReference>
<dbReference type="InterPro" id="IPR003593">
    <property type="entry name" value="AAA+_ATPase"/>
</dbReference>
<dbReference type="GO" id="GO:0005524">
    <property type="term" value="F:ATP binding"/>
    <property type="evidence" value="ECO:0007669"/>
    <property type="project" value="UniProtKB-KW"/>
</dbReference>
<dbReference type="Gene3D" id="3.40.50.300">
    <property type="entry name" value="P-loop containing nucleotide triphosphate hydrolases"/>
    <property type="match status" value="1"/>
</dbReference>